<evidence type="ECO:0000256" key="1">
    <source>
        <dbReference type="ARBA" id="ARBA00022737"/>
    </source>
</evidence>
<feature type="non-terminal residue" evidence="3">
    <location>
        <position position="311"/>
    </location>
</feature>
<reference evidence="3 4" key="1">
    <citation type="journal article" date="2010" name="Nat. Biotechnol.">
        <title>Genome sequence of the model mushroom Schizophyllum commune.</title>
        <authorList>
            <person name="Ohm R.A."/>
            <person name="de Jong J.F."/>
            <person name="Lugones L.G."/>
            <person name="Aerts A."/>
            <person name="Kothe E."/>
            <person name="Stajich J.E."/>
            <person name="de Vries R.P."/>
            <person name="Record E."/>
            <person name="Levasseur A."/>
            <person name="Baker S.E."/>
            <person name="Bartholomew K.A."/>
            <person name="Coutinho P.M."/>
            <person name="Erdmann S."/>
            <person name="Fowler T.J."/>
            <person name="Gathman A.C."/>
            <person name="Lombard V."/>
            <person name="Henrissat B."/>
            <person name="Knabe N."/>
            <person name="Kuees U."/>
            <person name="Lilly W.W."/>
            <person name="Lindquist E."/>
            <person name="Lucas S."/>
            <person name="Magnuson J.K."/>
            <person name="Piumi F."/>
            <person name="Raudaskoski M."/>
            <person name="Salamov A."/>
            <person name="Schmutz J."/>
            <person name="Schwarze F.W.M.R."/>
            <person name="vanKuyk P.A."/>
            <person name="Horton J.S."/>
            <person name="Grigoriev I.V."/>
            <person name="Woesten H.A.B."/>
        </authorList>
    </citation>
    <scope>NUCLEOTIDE SEQUENCE [LARGE SCALE GENOMIC DNA]</scope>
    <source>
        <strain evidence="4">H4-8 / FGSC 9210</strain>
    </source>
</reference>
<dbReference type="InterPro" id="IPR031778">
    <property type="entry name" value="Sortilin_N"/>
</dbReference>
<evidence type="ECO:0000259" key="2">
    <source>
        <dbReference type="Pfam" id="PF15902"/>
    </source>
</evidence>
<dbReference type="InParanoid" id="D8Q620"/>
<dbReference type="Pfam" id="PF15902">
    <property type="entry name" value="Sortilin-Vps10"/>
    <property type="match status" value="2"/>
</dbReference>
<dbReference type="HOGENOM" id="CLU_894744_0_0_1"/>
<evidence type="ECO:0000313" key="4">
    <source>
        <dbReference type="Proteomes" id="UP000007431"/>
    </source>
</evidence>
<keyword evidence="1" id="KW-0677">Repeat</keyword>
<dbReference type="GeneID" id="9596499"/>
<feature type="domain" description="Sortilin N-terminal" evidence="2">
    <location>
        <begin position="84"/>
        <end position="185"/>
    </location>
</feature>
<dbReference type="Proteomes" id="UP000007431">
    <property type="component" value="Unassembled WGS sequence"/>
</dbReference>
<dbReference type="EMBL" id="GL377306">
    <property type="protein sequence ID" value="EFI97510.1"/>
    <property type="molecule type" value="Genomic_DNA"/>
</dbReference>
<feature type="domain" description="Sortilin N-terminal" evidence="2">
    <location>
        <begin position="267"/>
        <end position="311"/>
    </location>
</feature>
<dbReference type="eggNOG" id="KOG0730">
    <property type="taxonomic scope" value="Eukaryota"/>
</dbReference>
<dbReference type="AlphaFoldDB" id="D8Q620"/>
<gene>
    <name evidence="3" type="ORF">SCHCODRAFT_109412</name>
</gene>
<dbReference type="STRING" id="578458.D8Q620"/>
<dbReference type="VEuPathDB" id="FungiDB:SCHCODRAFT_01094367"/>
<protein>
    <recommendedName>
        <fullName evidence="2">Sortilin N-terminal domain-containing protein</fullName>
    </recommendedName>
</protein>
<dbReference type="OrthoDB" id="443634at2759"/>
<sequence>MLRRGEKEAVSGDARSTDLDEDTINAEVIDLLSITMDSFRFTLGTSNPSVPCKTVVEGPTVTWDSLGGPDKVKLEPQETVQRPVEHPSSRLFASTDFFENDVWIRDHGIGKAAKDVFALAIVFKFAVVALRDITHADTRLYVSTDVQNWAHAELPQSSSTLLKKNAYTIVESTPHSLAVNVVRGDTDGVAGTQWAMSIMSISTAYTVLASPMLLRTQIKLELRRHQVLARYDHLRQRQMEVPYLRTPGKQLRYEGHRELPTVYSLSHHRSQLGRVVSSPAPGYVTAVGSVGPALAPYEDSDTHLSSDTGLT</sequence>
<evidence type="ECO:0000313" key="3">
    <source>
        <dbReference type="EMBL" id="EFI97510.1"/>
    </source>
</evidence>
<accession>D8Q620</accession>
<organism evidence="4">
    <name type="scientific">Schizophyllum commune (strain H4-8 / FGSC 9210)</name>
    <name type="common">Split gill fungus</name>
    <dbReference type="NCBI Taxonomy" id="578458"/>
    <lineage>
        <taxon>Eukaryota</taxon>
        <taxon>Fungi</taxon>
        <taxon>Dikarya</taxon>
        <taxon>Basidiomycota</taxon>
        <taxon>Agaricomycotina</taxon>
        <taxon>Agaricomycetes</taxon>
        <taxon>Agaricomycetidae</taxon>
        <taxon>Agaricales</taxon>
        <taxon>Schizophyllaceae</taxon>
        <taxon>Schizophyllum</taxon>
    </lineage>
</organism>
<dbReference type="KEGG" id="scm:SCHCO_01094947"/>
<proteinExistence type="predicted"/>
<keyword evidence="4" id="KW-1185">Reference proteome</keyword>
<name>D8Q620_SCHCM</name>